<dbReference type="NCBIfam" id="TIGR00757">
    <property type="entry name" value="RNaseEG"/>
    <property type="match status" value="1"/>
</dbReference>
<dbReference type="PANTHER" id="PTHR30001:SF0">
    <property type="entry name" value="RIBONUCLEASE G"/>
    <property type="match status" value="1"/>
</dbReference>
<evidence type="ECO:0000256" key="2">
    <source>
        <dbReference type="ARBA" id="ARBA00022723"/>
    </source>
</evidence>
<keyword evidence="6" id="KW-0175">Coiled coil</keyword>
<dbReference type="Pfam" id="PF10150">
    <property type="entry name" value="RNase_E_G"/>
    <property type="match status" value="1"/>
</dbReference>
<keyword evidence="2" id="KW-0479">Metal-binding</keyword>
<dbReference type="InterPro" id="IPR004659">
    <property type="entry name" value="RNase_E/G"/>
</dbReference>
<evidence type="ECO:0000256" key="4">
    <source>
        <dbReference type="ARBA" id="ARBA00022842"/>
    </source>
</evidence>
<evidence type="ECO:0000259" key="7">
    <source>
        <dbReference type="PROSITE" id="PS50126"/>
    </source>
</evidence>
<dbReference type="Proteomes" id="UP000322997">
    <property type="component" value="Unassembled WGS sequence"/>
</dbReference>
<dbReference type="GO" id="GO:0004540">
    <property type="term" value="F:RNA nuclease activity"/>
    <property type="evidence" value="ECO:0007669"/>
    <property type="project" value="InterPro"/>
</dbReference>
<accession>A0A5D4S5C2</accession>
<protein>
    <submittedName>
        <fullName evidence="8">Rne/Rng family ribonuclease</fullName>
    </submittedName>
</protein>
<dbReference type="AlphaFoldDB" id="A0A5D4S5C2"/>
<dbReference type="InterPro" id="IPR012340">
    <property type="entry name" value="NA-bd_OB-fold"/>
</dbReference>
<evidence type="ECO:0000256" key="1">
    <source>
        <dbReference type="ARBA" id="ARBA00001946"/>
    </source>
</evidence>
<dbReference type="PANTHER" id="PTHR30001">
    <property type="entry name" value="RIBONUCLEASE"/>
    <property type="match status" value="1"/>
</dbReference>
<reference evidence="8 9" key="1">
    <citation type="submission" date="2019-08" db="EMBL/GenBank/DDBJ databases">
        <title>Bacillus genomes from the desert of Cuatro Cienegas, Coahuila.</title>
        <authorList>
            <person name="Olmedo-Alvarez G."/>
        </authorList>
    </citation>
    <scope>NUCLEOTIDE SEQUENCE [LARGE SCALE GENOMIC DNA]</scope>
    <source>
        <strain evidence="8 9">CH108_3D</strain>
    </source>
</reference>
<keyword evidence="4" id="KW-0460">Magnesium</keyword>
<comment type="caution">
    <text evidence="8">The sequence shown here is derived from an EMBL/GenBank/DDBJ whole genome shotgun (WGS) entry which is preliminary data.</text>
</comment>
<keyword evidence="5" id="KW-0694">RNA-binding</keyword>
<dbReference type="SMART" id="SM00316">
    <property type="entry name" value="S1"/>
    <property type="match status" value="1"/>
</dbReference>
<dbReference type="GO" id="GO:0003723">
    <property type="term" value="F:RNA binding"/>
    <property type="evidence" value="ECO:0007669"/>
    <property type="project" value="UniProtKB-KW"/>
</dbReference>
<dbReference type="SUPFAM" id="SSF50249">
    <property type="entry name" value="Nucleic acid-binding proteins"/>
    <property type="match status" value="1"/>
</dbReference>
<dbReference type="Gene3D" id="2.40.50.140">
    <property type="entry name" value="Nucleic acid-binding proteins"/>
    <property type="match status" value="1"/>
</dbReference>
<name>A0A5D4S5C2_9BACI</name>
<dbReference type="GO" id="GO:0046872">
    <property type="term" value="F:metal ion binding"/>
    <property type="evidence" value="ECO:0007669"/>
    <property type="project" value="UniProtKB-KW"/>
</dbReference>
<sequence length="494" mass="54848">MPGRGCPFPILYDKGGSALDEIIIQAKTREKRWVSRSGGAVSGLHVYRPVGDTLTGNLYIGRVVRIHKGLDAAFVDIGEGKNGYLHAKDCPDNVRAFHGGDEALPINQAVHEGEKLLVQVTKDPTGTKGAKLSAVIELKGEYLVYMPQGVYVAASKKLDEKERSHVKAVAHRWKLPEEGVVLRTSSAGIPEEDIKEEIVRLRGKAEDLRKRALKGKAPFLLENQDALKDDLKEQMKKGEGRILVDDYDFSNELQSLAAHHEGWSVEFDQGRDDIFSRHGVDSAWDRALKKVVWLKNGAYLVIETTEAMTVVDVNSGKFTGRATMEQTTLETNLLAAEETAHQLALRNIGGMILIDFIGMKTEGDRQQVEDAFRTALGADRQRTTVEGFTKLGILEVTRKRARQALEEYLTEPCHACGGTGRTESPDSLAFRLEREIWDMDHPACVSVEGTPDVRAAFSGPGDRHIDRLEARLGVKVDWLETQAVNPFYRITKIQ</sequence>
<evidence type="ECO:0000256" key="5">
    <source>
        <dbReference type="ARBA" id="ARBA00022884"/>
    </source>
</evidence>
<dbReference type="GO" id="GO:0016787">
    <property type="term" value="F:hydrolase activity"/>
    <property type="evidence" value="ECO:0007669"/>
    <property type="project" value="UniProtKB-KW"/>
</dbReference>
<comment type="cofactor">
    <cofactor evidence="1">
        <name>Mg(2+)</name>
        <dbReference type="ChEBI" id="CHEBI:18420"/>
    </cofactor>
</comment>
<dbReference type="InterPro" id="IPR019307">
    <property type="entry name" value="RNA-bd_AU-1/RNase_E/G"/>
</dbReference>
<feature type="coiled-coil region" evidence="6">
    <location>
        <begin position="191"/>
        <end position="241"/>
    </location>
</feature>
<gene>
    <name evidence="8" type="ORF">FZC83_05090</name>
</gene>
<dbReference type="GO" id="GO:0006364">
    <property type="term" value="P:rRNA processing"/>
    <property type="evidence" value="ECO:0007669"/>
    <property type="project" value="TreeGrafter"/>
</dbReference>
<dbReference type="Gene3D" id="3.40.1260.20">
    <property type="entry name" value="Ribonuclease E, catalytic domain"/>
    <property type="match status" value="1"/>
</dbReference>
<keyword evidence="3" id="KW-0378">Hydrolase</keyword>
<organism evidence="8 9">
    <name type="scientific">Rossellomorea marisflavi</name>
    <dbReference type="NCBI Taxonomy" id="189381"/>
    <lineage>
        <taxon>Bacteria</taxon>
        <taxon>Bacillati</taxon>
        <taxon>Bacillota</taxon>
        <taxon>Bacilli</taxon>
        <taxon>Bacillales</taxon>
        <taxon>Bacillaceae</taxon>
        <taxon>Rossellomorea</taxon>
    </lineage>
</organism>
<evidence type="ECO:0000313" key="9">
    <source>
        <dbReference type="Proteomes" id="UP000322997"/>
    </source>
</evidence>
<dbReference type="InterPro" id="IPR003029">
    <property type="entry name" value="S1_domain"/>
</dbReference>
<dbReference type="PROSITE" id="PS50126">
    <property type="entry name" value="S1"/>
    <property type="match status" value="1"/>
</dbReference>
<evidence type="ECO:0000256" key="6">
    <source>
        <dbReference type="SAM" id="Coils"/>
    </source>
</evidence>
<dbReference type="EMBL" id="VTEQ01000001">
    <property type="protein sequence ID" value="TYS56942.1"/>
    <property type="molecule type" value="Genomic_DNA"/>
</dbReference>
<evidence type="ECO:0000313" key="8">
    <source>
        <dbReference type="EMBL" id="TYS56942.1"/>
    </source>
</evidence>
<proteinExistence type="predicted"/>
<dbReference type="CDD" id="cd04453">
    <property type="entry name" value="S1_RNase_E"/>
    <property type="match status" value="1"/>
</dbReference>
<evidence type="ECO:0000256" key="3">
    <source>
        <dbReference type="ARBA" id="ARBA00022801"/>
    </source>
</evidence>
<feature type="domain" description="S1 motif" evidence="7">
    <location>
        <begin position="56"/>
        <end position="135"/>
    </location>
</feature>
<dbReference type="GO" id="GO:0005737">
    <property type="term" value="C:cytoplasm"/>
    <property type="evidence" value="ECO:0007669"/>
    <property type="project" value="TreeGrafter"/>
</dbReference>